<accession>A0ACC3CFY8</accession>
<name>A0ACC3CFY8_PYRYE</name>
<reference evidence="1" key="1">
    <citation type="submission" date="2019-11" db="EMBL/GenBank/DDBJ databases">
        <title>Nori genome reveals adaptations in red seaweeds to the harsh intertidal environment.</title>
        <authorList>
            <person name="Wang D."/>
            <person name="Mao Y."/>
        </authorList>
    </citation>
    <scope>NUCLEOTIDE SEQUENCE</scope>
    <source>
        <tissue evidence="1">Gametophyte</tissue>
    </source>
</reference>
<gene>
    <name evidence="1" type="ORF">I4F81_011657</name>
</gene>
<comment type="caution">
    <text evidence="1">The sequence shown here is derived from an EMBL/GenBank/DDBJ whole genome shotgun (WGS) entry which is preliminary data.</text>
</comment>
<proteinExistence type="predicted"/>
<keyword evidence="2" id="KW-1185">Reference proteome</keyword>
<sequence length="950" mass="95282">MRSTRGLRVGLVAVTALVALTALTPAAAADAKPCVKAGGACTAGAAGAAACEAGTSCVAAKCRRQVAKGGSCAARAKTYCADGLACSAGKCKAKVRLGGDCDEETEECEAPAVVRRGKCLVRADAGDACGAGVPSFCRGALKCVDKMCKAEVPLGGSVTNGNEQACEAPGVVRGGKCLKRSDAGDACGAGVPSFCRGALKCVDKMCKAEVPLGGSVTNGNEQACEAPGVVRGGKCLKRSDAGDACGAGVPSFCRGALKCVDKMCKAEVPLGGSVTNGNEQACEAPGVVRGGKCLKRSDAGDACGAGVPSFCRGALKCVDKTCKTVVPLGGAIRDGRKQACAAPGEARRGKCLDRAEAGEACGAGVASFCGGDLKCVANRCKTVVPLGGTIRGGGGRTQACASPGVARRGKCLDRAEAGEACGSGVHSFCDAGHQCVAKKCKALVPLGGSLTNRNEQACAAPGVVRRGKCLEPADAGDACGSGVPSFCRGTLRCCKDGRCKAVVPLGGTIKNGRRQVCATSGVVRGGKCWKRVGAGKACGSKAVSLCKAPLACYRGKCRRRVAAGGKCGTASLCVRGYRCLKRVCAKAVRVGGKCDRSKGFVCIRSKCVQGTCKKVQVSGTTKRVGLGAQCQPSKRIVCAGKRNKCVRGTCKTVVSLGGAITDVKKQACAKPGVPRGGQCVMRVGAGQVCGAKTAVTCKAPLACYRGKCRARVAAGGKCGSTSPCARGYRCLKGVCAKAVAVGGKCNPSKGSVCGGKQSRCVGGTCKKVGGPRIKKVGLGAQCKASKRIVCAGKQNKCVRGTCKTVVPLGGAIADVKKQACAKPGAPRGGKCTVTVGYSQPCGGGRQCGRSLHCVNKLCVYHLAVGSKCTASGGVPCQPGATCTAGTCQAPRRVSSYLGACGAGSRNQCGPGLTCDLGRCKLWLQVGEACKVGGLQCIKMSRCVGGKCVKY</sequence>
<protein>
    <submittedName>
        <fullName evidence="1">Uncharacterized protein</fullName>
    </submittedName>
</protein>
<dbReference type="EMBL" id="CM020620">
    <property type="protein sequence ID" value="KAK1869176.1"/>
    <property type="molecule type" value="Genomic_DNA"/>
</dbReference>
<organism evidence="1 2">
    <name type="scientific">Pyropia yezoensis</name>
    <name type="common">Susabi-nori</name>
    <name type="synonym">Porphyra yezoensis</name>
    <dbReference type="NCBI Taxonomy" id="2788"/>
    <lineage>
        <taxon>Eukaryota</taxon>
        <taxon>Rhodophyta</taxon>
        <taxon>Bangiophyceae</taxon>
        <taxon>Bangiales</taxon>
        <taxon>Bangiaceae</taxon>
        <taxon>Pyropia</taxon>
    </lineage>
</organism>
<dbReference type="Proteomes" id="UP000798662">
    <property type="component" value="Chromosome 3"/>
</dbReference>
<evidence type="ECO:0000313" key="2">
    <source>
        <dbReference type="Proteomes" id="UP000798662"/>
    </source>
</evidence>
<evidence type="ECO:0000313" key="1">
    <source>
        <dbReference type="EMBL" id="KAK1869176.1"/>
    </source>
</evidence>